<dbReference type="Gene3D" id="3.40.50.1980">
    <property type="entry name" value="Nitrogenase molybdenum iron protein domain"/>
    <property type="match status" value="2"/>
</dbReference>
<feature type="signal peptide" evidence="6">
    <location>
        <begin position="1"/>
        <end position="19"/>
    </location>
</feature>
<dbReference type="CDD" id="cd01017">
    <property type="entry name" value="AdcA"/>
    <property type="match status" value="1"/>
</dbReference>
<feature type="chain" id="PRO_5047112286" evidence="6">
    <location>
        <begin position="20"/>
        <end position="321"/>
    </location>
</feature>
<dbReference type="PRINTS" id="PR00691">
    <property type="entry name" value="ADHESINB"/>
</dbReference>
<evidence type="ECO:0000256" key="6">
    <source>
        <dbReference type="SAM" id="SignalP"/>
    </source>
</evidence>
<dbReference type="Proteomes" id="UP000219632">
    <property type="component" value="Unassembled WGS sequence"/>
</dbReference>
<evidence type="ECO:0000313" key="8">
    <source>
        <dbReference type="Proteomes" id="UP000219632"/>
    </source>
</evidence>
<name>A0ABX4ID13_LISWE</name>
<comment type="caution">
    <text evidence="7">The sequence shown here is derived from an EMBL/GenBank/DDBJ whole genome shotgun (WGS) entry which is preliminary data.</text>
</comment>
<dbReference type="InterPro" id="IPR006129">
    <property type="entry name" value="AdhesinB"/>
</dbReference>
<accession>A0ABX4ID13</accession>
<keyword evidence="3 6" id="KW-0732">Signal</keyword>
<dbReference type="SUPFAM" id="SSF53807">
    <property type="entry name" value="Helical backbone' metal receptor"/>
    <property type="match status" value="1"/>
</dbReference>
<dbReference type="PRINTS" id="PR00690">
    <property type="entry name" value="ADHESNFAMILY"/>
</dbReference>
<sequence length="321" mass="35851">MKKWSFIVVAVLTFALVLAGCGASSDKVSGNEDKLKIVTTFYPMYDFTKNVAGDKASIEMLIDAGTEPHDYEPSAKDIAKIEAADVFVYNSEDMETWVPSVLKSLDSKKLTVIDASKGIQLVEGTEEEEHHDHEEEGHDHDHEEAHHHEHDPHVWLSPVLAQQEVTNIQNGLTKADKTNADTYEKNAANYNEKLKALDGKFKTAFEGAKQRDFVTQHAAFQYLAKEYNLHQVAIAGLSPDQEPSPARLAELQKYVKDNNISTIYFEEVASPKVAETLANETGAKLEVLSPIEGITDKEQKKGMDYIAYMEQNLKALQKTIK</sequence>
<keyword evidence="2 4" id="KW-0813">Transport</keyword>
<dbReference type="InterPro" id="IPR006127">
    <property type="entry name" value="ZnuA-like"/>
</dbReference>
<dbReference type="RefSeq" id="WP_097350556.1">
    <property type="nucleotide sequence ID" value="NZ_JACTKB010000010.1"/>
</dbReference>
<comment type="similarity">
    <text evidence="1 4">Belongs to the bacterial solute-binding protein 9 family.</text>
</comment>
<protein>
    <submittedName>
        <fullName evidence="7">Zinc ABC transporter substrate-binding protein</fullName>
    </submittedName>
</protein>
<evidence type="ECO:0000256" key="5">
    <source>
        <dbReference type="SAM" id="MobiDB-lite"/>
    </source>
</evidence>
<evidence type="ECO:0000313" key="7">
    <source>
        <dbReference type="EMBL" id="PDK41160.1"/>
    </source>
</evidence>
<evidence type="ECO:0000256" key="4">
    <source>
        <dbReference type="RuleBase" id="RU003512"/>
    </source>
</evidence>
<gene>
    <name evidence="7" type="ORF">AFZ32_09645</name>
</gene>
<dbReference type="EMBL" id="NYPG01000004">
    <property type="protein sequence ID" value="PDK41160.1"/>
    <property type="molecule type" value="Genomic_DNA"/>
</dbReference>
<evidence type="ECO:0000256" key="3">
    <source>
        <dbReference type="ARBA" id="ARBA00022729"/>
    </source>
</evidence>
<dbReference type="PANTHER" id="PTHR42953">
    <property type="entry name" value="HIGH-AFFINITY ZINC UPTAKE SYSTEM PROTEIN ZNUA-RELATED"/>
    <property type="match status" value="1"/>
</dbReference>
<organism evidence="7 8">
    <name type="scientific">Listeria welshimeri</name>
    <dbReference type="NCBI Taxonomy" id="1643"/>
    <lineage>
        <taxon>Bacteria</taxon>
        <taxon>Bacillati</taxon>
        <taxon>Bacillota</taxon>
        <taxon>Bacilli</taxon>
        <taxon>Bacillales</taxon>
        <taxon>Listeriaceae</taxon>
        <taxon>Listeria</taxon>
    </lineage>
</organism>
<dbReference type="PROSITE" id="PS51257">
    <property type="entry name" value="PROKAR_LIPOPROTEIN"/>
    <property type="match status" value="1"/>
</dbReference>
<feature type="region of interest" description="Disordered" evidence="5">
    <location>
        <begin position="121"/>
        <end position="151"/>
    </location>
</feature>
<keyword evidence="8" id="KW-1185">Reference proteome</keyword>
<dbReference type="Pfam" id="PF01297">
    <property type="entry name" value="ZnuA"/>
    <property type="match status" value="1"/>
</dbReference>
<dbReference type="PANTHER" id="PTHR42953:SF3">
    <property type="entry name" value="HIGH-AFFINITY ZINC UPTAKE SYSTEM PROTEIN ZNUA"/>
    <property type="match status" value="1"/>
</dbReference>
<evidence type="ECO:0000256" key="2">
    <source>
        <dbReference type="ARBA" id="ARBA00022448"/>
    </source>
</evidence>
<reference evidence="7 8" key="1">
    <citation type="submission" date="2017-09" db="EMBL/GenBank/DDBJ databases">
        <title>Draft Genomes of 144 Listeria Monocytogenes isolates from foods.</title>
        <authorList>
            <person name="Wu C.H."/>
            <person name="Ng J."/>
            <person name="Kiang D."/>
            <person name="Chen C.-Y."/>
            <person name="Frink S."/>
            <person name="Lafrades M."/>
            <person name="Morales C."/>
            <person name="Park P."/>
            <person name="Zwick M."/>
        </authorList>
    </citation>
    <scope>NUCLEOTIDE SEQUENCE [LARGE SCALE GENOMIC DNA]</scope>
    <source>
        <strain evidence="7 8">CDPHFDLB-F14M01633.75-2</strain>
    </source>
</reference>
<dbReference type="InterPro" id="IPR050492">
    <property type="entry name" value="Bact_metal-bind_prot9"/>
</dbReference>
<feature type="compositionally biased region" description="Basic and acidic residues" evidence="5">
    <location>
        <begin position="128"/>
        <end position="151"/>
    </location>
</feature>
<dbReference type="InterPro" id="IPR006128">
    <property type="entry name" value="Lipoprotein_PsaA-like"/>
</dbReference>
<proteinExistence type="inferred from homology"/>
<evidence type="ECO:0000256" key="1">
    <source>
        <dbReference type="ARBA" id="ARBA00011028"/>
    </source>
</evidence>